<dbReference type="SUPFAM" id="SSF64356">
    <property type="entry name" value="SNARE-like"/>
    <property type="match status" value="1"/>
</dbReference>
<keyword evidence="2" id="KW-1185">Reference proteome</keyword>
<accession>A0A0L0DEJ2</accession>
<dbReference type="OrthoDB" id="10252102at2759"/>
<dbReference type="InterPro" id="IPR006722">
    <property type="entry name" value="Sedlin"/>
</dbReference>
<dbReference type="RefSeq" id="XP_013757534.1">
    <property type="nucleotide sequence ID" value="XM_013902080.1"/>
</dbReference>
<sequence>MNSFFVMVGSDDTLLFENQVINNGKAASLASVGLSSGMDKADQKDVLTHFVLFSALDVVDEEMWRTQNMFLRKVDKFEEWEVSAFVTAGNIRFLILHDARNDDGIRTFFTRVYDLYMKMALNPFYKLNSPITSPSFAAKVRALADEHL</sequence>
<gene>
    <name evidence="1" type="ORF">AMSG_06021</name>
</gene>
<evidence type="ECO:0000313" key="2">
    <source>
        <dbReference type="Proteomes" id="UP000054408"/>
    </source>
</evidence>
<dbReference type="InterPro" id="IPR011012">
    <property type="entry name" value="Longin-like_dom_sf"/>
</dbReference>
<dbReference type="Pfam" id="PF04628">
    <property type="entry name" value="Sedlin_N"/>
    <property type="match status" value="1"/>
</dbReference>
<dbReference type="GO" id="GO:0006888">
    <property type="term" value="P:endoplasmic reticulum to Golgi vesicle-mediated transport"/>
    <property type="evidence" value="ECO:0007669"/>
    <property type="project" value="InterPro"/>
</dbReference>
<dbReference type="OMA" id="FFQELHE"/>
<protein>
    <submittedName>
        <fullName evidence="1">Trafficking protein particle complex subunit 2</fullName>
    </submittedName>
</protein>
<dbReference type="CDD" id="cd14825">
    <property type="entry name" value="TRAPPC2_sedlin"/>
    <property type="match status" value="1"/>
</dbReference>
<evidence type="ECO:0000313" key="1">
    <source>
        <dbReference type="EMBL" id="KNC49748.1"/>
    </source>
</evidence>
<dbReference type="AlphaFoldDB" id="A0A0L0DEJ2"/>
<proteinExistence type="predicted"/>
<dbReference type="EMBL" id="GL349457">
    <property type="protein sequence ID" value="KNC49748.1"/>
    <property type="molecule type" value="Genomic_DNA"/>
</dbReference>
<dbReference type="GeneID" id="25565292"/>
<dbReference type="STRING" id="461836.A0A0L0DEJ2"/>
<dbReference type="Proteomes" id="UP000054408">
    <property type="component" value="Unassembled WGS sequence"/>
</dbReference>
<organism evidence="1 2">
    <name type="scientific">Thecamonas trahens ATCC 50062</name>
    <dbReference type="NCBI Taxonomy" id="461836"/>
    <lineage>
        <taxon>Eukaryota</taxon>
        <taxon>Apusozoa</taxon>
        <taxon>Apusomonadida</taxon>
        <taxon>Apusomonadidae</taxon>
        <taxon>Thecamonas</taxon>
    </lineage>
</organism>
<reference evidence="1 2" key="1">
    <citation type="submission" date="2010-05" db="EMBL/GenBank/DDBJ databases">
        <title>The Genome Sequence of Thecamonas trahens ATCC 50062.</title>
        <authorList>
            <consortium name="The Broad Institute Genome Sequencing Platform"/>
            <person name="Russ C."/>
            <person name="Cuomo C."/>
            <person name="Shea T."/>
            <person name="Young S.K."/>
            <person name="Zeng Q."/>
            <person name="Koehrsen M."/>
            <person name="Haas B."/>
            <person name="Borodovsky M."/>
            <person name="Guigo R."/>
            <person name="Alvarado L."/>
            <person name="Berlin A."/>
            <person name="Bochicchio J."/>
            <person name="Borenstein D."/>
            <person name="Chapman S."/>
            <person name="Chen Z."/>
            <person name="Freedman E."/>
            <person name="Gellesch M."/>
            <person name="Goldberg J."/>
            <person name="Griggs A."/>
            <person name="Gujja S."/>
            <person name="Heilman E."/>
            <person name="Heiman D."/>
            <person name="Hepburn T."/>
            <person name="Howarth C."/>
            <person name="Jen D."/>
            <person name="Larson L."/>
            <person name="Mehta T."/>
            <person name="Park D."/>
            <person name="Pearson M."/>
            <person name="Roberts A."/>
            <person name="Saif S."/>
            <person name="Shenoy N."/>
            <person name="Sisk P."/>
            <person name="Stolte C."/>
            <person name="Sykes S."/>
            <person name="Thomson T."/>
            <person name="Walk T."/>
            <person name="White J."/>
            <person name="Yandava C."/>
            <person name="Burger G."/>
            <person name="Gray M.W."/>
            <person name="Holland P.W.H."/>
            <person name="King N."/>
            <person name="Lang F.B.F."/>
            <person name="Roger A.J."/>
            <person name="Ruiz-Trillo I."/>
            <person name="Lander E."/>
            <person name="Nusbaum C."/>
        </authorList>
    </citation>
    <scope>NUCLEOTIDE SEQUENCE [LARGE SCALE GENOMIC DNA]</scope>
    <source>
        <strain evidence="1 2">ATCC 50062</strain>
    </source>
</reference>
<dbReference type="PANTHER" id="PTHR12403">
    <property type="entry name" value="TRAFFICKING PROTEIN PARTICLE COMPLEX SUBUNIT 2"/>
    <property type="match status" value="1"/>
</dbReference>
<name>A0A0L0DEJ2_THETB</name>
<dbReference type="Gene3D" id="3.30.450.70">
    <property type="match status" value="1"/>
</dbReference>
<dbReference type="eggNOG" id="KOG3487">
    <property type="taxonomic scope" value="Eukaryota"/>
</dbReference>
<dbReference type="GO" id="GO:0005737">
    <property type="term" value="C:cytoplasm"/>
    <property type="evidence" value="ECO:0007669"/>
    <property type="project" value="GOC"/>
</dbReference>